<name>A0A1Z5RHN8_SORBI</name>
<dbReference type="AlphaFoldDB" id="A0A1Z5RHN8"/>
<dbReference type="SUPFAM" id="SSF52047">
    <property type="entry name" value="RNI-like"/>
    <property type="match status" value="1"/>
</dbReference>
<evidence type="ECO:0000313" key="2">
    <source>
        <dbReference type="EMBL" id="OQU83119.1"/>
    </source>
</evidence>
<dbReference type="InterPro" id="IPR001810">
    <property type="entry name" value="F-box_dom"/>
</dbReference>
<dbReference type="InParanoid" id="A0A1Z5RHN8"/>
<dbReference type="Pfam" id="PF00646">
    <property type="entry name" value="F-box"/>
    <property type="match status" value="1"/>
</dbReference>
<dbReference type="PANTHER" id="PTHR34223:SF107">
    <property type="entry name" value="F-BOX DOMAIN-CONTAINING PROTEIN"/>
    <property type="match status" value="1"/>
</dbReference>
<dbReference type="SUPFAM" id="SSF81383">
    <property type="entry name" value="F-box domain"/>
    <property type="match status" value="1"/>
</dbReference>
<feature type="domain" description="F-box" evidence="1">
    <location>
        <begin position="23"/>
        <end position="57"/>
    </location>
</feature>
<dbReference type="EMBL" id="CM000764">
    <property type="protein sequence ID" value="OQU83119.1"/>
    <property type="molecule type" value="Genomic_DNA"/>
</dbReference>
<dbReference type="Proteomes" id="UP000000768">
    <property type="component" value="Chromosome 5"/>
</dbReference>
<evidence type="ECO:0000259" key="1">
    <source>
        <dbReference type="Pfam" id="PF00646"/>
    </source>
</evidence>
<dbReference type="OMA" id="WERICES"/>
<accession>A0A1Z5RHN8</accession>
<reference evidence="2 3" key="1">
    <citation type="journal article" date="2009" name="Nature">
        <title>The Sorghum bicolor genome and the diversification of grasses.</title>
        <authorList>
            <person name="Paterson A.H."/>
            <person name="Bowers J.E."/>
            <person name="Bruggmann R."/>
            <person name="Dubchak I."/>
            <person name="Grimwood J."/>
            <person name="Gundlach H."/>
            <person name="Haberer G."/>
            <person name="Hellsten U."/>
            <person name="Mitros T."/>
            <person name="Poliakov A."/>
            <person name="Schmutz J."/>
            <person name="Spannagl M."/>
            <person name="Tang H."/>
            <person name="Wang X."/>
            <person name="Wicker T."/>
            <person name="Bharti A.K."/>
            <person name="Chapman J."/>
            <person name="Feltus F.A."/>
            <person name="Gowik U."/>
            <person name="Grigoriev I.V."/>
            <person name="Lyons E."/>
            <person name="Maher C.A."/>
            <person name="Martis M."/>
            <person name="Narechania A."/>
            <person name="Otillar R.P."/>
            <person name="Penning B.W."/>
            <person name="Salamov A.A."/>
            <person name="Wang Y."/>
            <person name="Zhang L."/>
            <person name="Carpita N.C."/>
            <person name="Freeling M."/>
            <person name="Gingle A.R."/>
            <person name="Hash C.T."/>
            <person name="Keller B."/>
            <person name="Klein P."/>
            <person name="Kresovich S."/>
            <person name="McCann M.C."/>
            <person name="Ming R."/>
            <person name="Peterson D.G."/>
            <person name="Mehboob-ur-Rahman"/>
            <person name="Ware D."/>
            <person name="Westhoff P."/>
            <person name="Mayer K.F."/>
            <person name="Messing J."/>
            <person name="Rokhsar D.S."/>
        </authorList>
    </citation>
    <scope>NUCLEOTIDE SEQUENCE [LARGE SCALE GENOMIC DNA]</scope>
    <source>
        <strain evidence="3">cv. BTx623</strain>
    </source>
</reference>
<dbReference type="InterPro" id="IPR036047">
    <property type="entry name" value="F-box-like_dom_sf"/>
</dbReference>
<proteinExistence type="predicted"/>
<dbReference type="Gramene" id="OQU83119">
    <property type="protein sequence ID" value="OQU83119"/>
    <property type="gene ID" value="SORBI_3005G078950"/>
</dbReference>
<protein>
    <recommendedName>
        <fullName evidence="1">F-box domain-containing protein</fullName>
    </recommendedName>
</protein>
<dbReference type="CDD" id="cd22160">
    <property type="entry name" value="F-box_AtFBL13-like"/>
    <property type="match status" value="1"/>
</dbReference>
<gene>
    <name evidence="2" type="ORF">SORBI_3005G078950</name>
</gene>
<dbReference type="InterPro" id="IPR053197">
    <property type="entry name" value="F-box_SCFL_complex_component"/>
</dbReference>
<keyword evidence="3" id="KW-1185">Reference proteome</keyword>
<reference evidence="3" key="2">
    <citation type="journal article" date="2018" name="Plant J.">
        <title>The Sorghum bicolor reference genome: improved assembly, gene annotations, a transcriptome atlas, and signatures of genome organization.</title>
        <authorList>
            <person name="McCormick R.F."/>
            <person name="Truong S.K."/>
            <person name="Sreedasyam A."/>
            <person name="Jenkins J."/>
            <person name="Shu S."/>
            <person name="Sims D."/>
            <person name="Kennedy M."/>
            <person name="Amirebrahimi M."/>
            <person name="Weers B.D."/>
            <person name="McKinley B."/>
            <person name="Mattison A."/>
            <person name="Morishige D.T."/>
            <person name="Grimwood J."/>
            <person name="Schmutz J."/>
            <person name="Mullet J.E."/>
        </authorList>
    </citation>
    <scope>NUCLEOTIDE SEQUENCE [LARGE SCALE GENOMIC DNA]</scope>
    <source>
        <strain evidence="3">cv. BTx623</strain>
    </source>
</reference>
<sequence>MPPVQPAKRAVPPVAGGGGTINALPDGVLQHILGFLPSAKAVQTSVLARRWRHLWKSATGLRIGRPLDKDPMSVEELRSLVNHLLVLRQGSPLDTCEFTIGGFSGGDDVRHTTYLLCLSRLELDGVRVHSRLVNFSRCPTLEYLEIDCCDLSLVTKISSDSIKYLRINDSVLSSDSRIHIYAPNLASLHLDYLRERTPLLYSMPLLVEAVVRIDEECTDRCNGANHETCDCESCDNSDNMADGSSNSVLLNGLSEAKNLALISKSKTLKTLLLNDYWCVPDDFRLLACILKHSPILEKLTLQLRPEMTQPKAEMKLCVSSTKRSAAISEYLMKVELKCEVVDDSVLKVLKFLSTYNIY</sequence>
<dbReference type="PANTHER" id="PTHR34223">
    <property type="entry name" value="OS11G0201299 PROTEIN"/>
    <property type="match status" value="1"/>
</dbReference>
<evidence type="ECO:0000313" key="3">
    <source>
        <dbReference type="Proteomes" id="UP000000768"/>
    </source>
</evidence>
<dbReference type="InterPro" id="IPR053781">
    <property type="entry name" value="F-box_AtFBL13-like"/>
</dbReference>
<organism evidence="2 3">
    <name type="scientific">Sorghum bicolor</name>
    <name type="common">Sorghum</name>
    <name type="synonym">Sorghum vulgare</name>
    <dbReference type="NCBI Taxonomy" id="4558"/>
    <lineage>
        <taxon>Eukaryota</taxon>
        <taxon>Viridiplantae</taxon>
        <taxon>Streptophyta</taxon>
        <taxon>Embryophyta</taxon>
        <taxon>Tracheophyta</taxon>
        <taxon>Spermatophyta</taxon>
        <taxon>Magnoliopsida</taxon>
        <taxon>Liliopsida</taxon>
        <taxon>Poales</taxon>
        <taxon>Poaceae</taxon>
        <taxon>PACMAD clade</taxon>
        <taxon>Panicoideae</taxon>
        <taxon>Andropogonodae</taxon>
        <taxon>Andropogoneae</taxon>
        <taxon>Sorghinae</taxon>
        <taxon>Sorghum</taxon>
    </lineage>
</organism>